<dbReference type="EMBL" id="LXQA010572659">
    <property type="protein sequence ID" value="MCI59955.1"/>
    <property type="molecule type" value="Genomic_DNA"/>
</dbReference>
<proteinExistence type="predicted"/>
<evidence type="ECO:0000313" key="1">
    <source>
        <dbReference type="EMBL" id="MCI59955.1"/>
    </source>
</evidence>
<reference evidence="1 2" key="1">
    <citation type="journal article" date="2018" name="Front. Plant Sci.">
        <title>Red Clover (Trifolium pratense) and Zigzag Clover (T. medium) - A Picture of Genomic Similarities and Differences.</title>
        <authorList>
            <person name="Dluhosova J."/>
            <person name="Istvanek J."/>
            <person name="Nedelnik J."/>
            <person name="Repkova J."/>
        </authorList>
    </citation>
    <scope>NUCLEOTIDE SEQUENCE [LARGE SCALE GENOMIC DNA]</scope>
    <source>
        <strain evidence="2">cv. 10/8</strain>
        <tissue evidence="1">Leaf</tissue>
    </source>
</reference>
<protein>
    <submittedName>
        <fullName evidence="1">Uncharacterized protein</fullName>
    </submittedName>
</protein>
<evidence type="ECO:0000313" key="2">
    <source>
        <dbReference type="Proteomes" id="UP000265520"/>
    </source>
</evidence>
<dbReference type="Proteomes" id="UP000265520">
    <property type="component" value="Unassembled WGS sequence"/>
</dbReference>
<organism evidence="1 2">
    <name type="scientific">Trifolium medium</name>
    <dbReference type="NCBI Taxonomy" id="97028"/>
    <lineage>
        <taxon>Eukaryota</taxon>
        <taxon>Viridiplantae</taxon>
        <taxon>Streptophyta</taxon>
        <taxon>Embryophyta</taxon>
        <taxon>Tracheophyta</taxon>
        <taxon>Spermatophyta</taxon>
        <taxon>Magnoliopsida</taxon>
        <taxon>eudicotyledons</taxon>
        <taxon>Gunneridae</taxon>
        <taxon>Pentapetalae</taxon>
        <taxon>rosids</taxon>
        <taxon>fabids</taxon>
        <taxon>Fabales</taxon>
        <taxon>Fabaceae</taxon>
        <taxon>Papilionoideae</taxon>
        <taxon>50 kb inversion clade</taxon>
        <taxon>NPAAA clade</taxon>
        <taxon>Hologalegina</taxon>
        <taxon>IRL clade</taxon>
        <taxon>Trifolieae</taxon>
        <taxon>Trifolium</taxon>
    </lineage>
</organism>
<keyword evidence="2" id="KW-1185">Reference proteome</keyword>
<feature type="non-terminal residue" evidence="1">
    <location>
        <position position="26"/>
    </location>
</feature>
<comment type="caution">
    <text evidence="1">The sequence shown here is derived from an EMBL/GenBank/DDBJ whole genome shotgun (WGS) entry which is preliminary data.</text>
</comment>
<name>A0A392TJ57_9FABA</name>
<sequence length="26" mass="2806">MLAGSNVIQARLNTIEGEAMDMKEAI</sequence>
<dbReference type="AlphaFoldDB" id="A0A392TJ57"/>
<accession>A0A392TJ57</accession>